<dbReference type="AlphaFoldDB" id="A0A1G4I5H4"/>
<evidence type="ECO:0000256" key="1">
    <source>
        <dbReference type="SAM" id="MobiDB-lite"/>
    </source>
</evidence>
<comment type="caution">
    <text evidence="2">The sequence shown here is derived from an EMBL/GenBank/DDBJ whole genome shotgun (WGS) entry which is preliminary data.</text>
</comment>
<reference evidence="2" key="1">
    <citation type="submission" date="2016-09" db="EMBL/GenBank/DDBJ databases">
        <authorList>
            <person name="Hebert L."/>
            <person name="Moumen B."/>
        </authorList>
    </citation>
    <scope>NUCLEOTIDE SEQUENCE [LARGE SCALE GENOMIC DNA]</scope>
    <source>
        <strain evidence="2">OVI</strain>
    </source>
</reference>
<dbReference type="RefSeq" id="XP_067078463.1">
    <property type="nucleotide sequence ID" value="XM_067222362.1"/>
</dbReference>
<dbReference type="EMBL" id="CZPT02000686">
    <property type="protein sequence ID" value="SCU67101.1"/>
    <property type="molecule type" value="Genomic_DNA"/>
</dbReference>
<name>A0A1G4I5H4_TRYEQ</name>
<evidence type="ECO:0000313" key="2">
    <source>
        <dbReference type="EMBL" id="SCU67101.1"/>
    </source>
</evidence>
<evidence type="ECO:0008006" key="4">
    <source>
        <dbReference type="Google" id="ProtNLM"/>
    </source>
</evidence>
<organism evidence="2 3">
    <name type="scientific">Trypanosoma equiperdum</name>
    <dbReference type="NCBI Taxonomy" id="5694"/>
    <lineage>
        <taxon>Eukaryota</taxon>
        <taxon>Discoba</taxon>
        <taxon>Euglenozoa</taxon>
        <taxon>Kinetoplastea</taxon>
        <taxon>Metakinetoplastina</taxon>
        <taxon>Trypanosomatida</taxon>
        <taxon>Trypanosomatidae</taxon>
        <taxon>Trypanosoma</taxon>
    </lineage>
</organism>
<protein>
    <recommendedName>
        <fullName evidence="4">Trypanosome variant surface glycoprotein (A-type)</fullName>
    </recommendedName>
</protein>
<dbReference type="SUPFAM" id="SSF58087">
    <property type="entry name" value="Variant surface glycoprotein (N-terminal domain)"/>
    <property type="match status" value="1"/>
</dbReference>
<gene>
    <name evidence="2" type="ORF">TEOVI_000746800</name>
</gene>
<accession>A0A1G4I5H4</accession>
<proteinExistence type="predicted"/>
<dbReference type="VEuPathDB" id="TriTrypDB:TEOVI_000746800"/>
<feature type="region of interest" description="Disordered" evidence="1">
    <location>
        <begin position="113"/>
        <end position="143"/>
    </location>
</feature>
<evidence type="ECO:0000313" key="3">
    <source>
        <dbReference type="Proteomes" id="UP000195570"/>
    </source>
</evidence>
<feature type="compositionally biased region" description="Basic and acidic residues" evidence="1">
    <location>
        <begin position="126"/>
        <end position="143"/>
    </location>
</feature>
<sequence length="184" mass="20586">MSELSSLTINLDLKTIITSNGIKEKLAQVIDGEKAKYADSTKTKVDNLQKEAIGENGEELKNTVDKSLEELTPQKAAVGGNGDRQLKTILSPQDIADATTYYAVRRFIDEREKKKKKQAGSSCPSKADKLTEPSKSADECKKHLTEKPCKDEKGCVFDDKKPEGERYFQKLKTKRKMKNRFAAI</sequence>
<keyword evidence="3" id="KW-1185">Reference proteome</keyword>
<dbReference type="GeneID" id="92381402"/>
<dbReference type="Proteomes" id="UP000195570">
    <property type="component" value="Unassembled WGS sequence"/>
</dbReference>